<feature type="chain" id="PRO_5035165774" evidence="2">
    <location>
        <begin position="36"/>
        <end position="96"/>
    </location>
</feature>
<evidence type="ECO:0000313" key="3">
    <source>
        <dbReference type="EMBL" id="KAG8095711.1"/>
    </source>
</evidence>
<gene>
    <name evidence="3" type="ORF">GUJ93_ZPchr0013g34742</name>
</gene>
<feature type="region of interest" description="Disordered" evidence="1">
    <location>
        <begin position="72"/>
        <end position="96"/>
    </location>
</feature>
<sequence length="96" mass="10353">MDLSRKSKHEHAKQGRHLLLYGCLLFIALPPKTWPACAAPGEAVEARLLAPLSAEACVGVFFTPALRQNSSAEMSASLQRHARQTVGDEEKPEAGS</sequence>
<dbReference type="EMBL" id="JAAALK010000079">
    <property type="protein sequence ID" value="KAG8095711.1"/>
    <property type="molecule type" value="Genomic_DNA"/>
</dbReference>
<accession>A0A8J6BWN9</accession>
<evidence type="ECO:0000256" key="1">
    <source>
        <dbReference type="SAM" id="MobiDB-lite"/>
    </source>
</evidence>
<feature type="signal peptide" evidence="2">
    <location>
        <begin position="1"/>
        <end position="35"/>
    </location>
</feature>
<feature type="compositionally biased region" description="Basic and acidic residues" evidence="1">
    <location>
        <begin position="86"/>
        <end position="96"/>
    </location>
</feature>
<comment type="caution">
    <text evidence="3">The sequence shown here is derived from an EMBL/GenBank/DDBJ whole genome shotgun (WGS) entry which is preliminary data.</text>
</comment>
<dbReference type="Proteomes" id="UP000729402">
    <property type="component" value="Unassembled WGS sequence"/>
</dbReference>
<reference evidence="3" key="2">
    <citation type="submission" date="2021-02" db="EMBL/GenBank/DDBJ databases">
        <authorList>
            <person name="Kimball J.A."/>
            <person name="Haas M.W."/>
            <person name="Macchietto M."/>
            <person name="Kono T."/>
            <person name="Duquette J."/>
            <person name="Shao M."/>
        </authorList>
    </citation>
    <scope>NUCLEOTIDE SEQUENCE</scope>
    <source>
        <tissue evidence="3">Fresh leaf tissue</tissue>
    </source>
</reference>
<name>A0A8J6BWN9_ZIZPA</name>
<organism evidence="3 4">
    <name type="scientific">Zizania palustris</name>
    <name type="common">Northern wild rice</name>
    <dbReference type="NCBI Taxonomy" id="103762"/>
    <lineage>
        <taxon>Eukaryota</taxon>
        <taxon>Viridiplantae</taxon>
        <taxon>Streptophyta</taxon>
        <taxon>Embryophyta</taxon>
        <taxon>Tracheophyta</taxon>
        <taxon>Spermatophyta</taxon>
        <taxon>Magnoliopsida</taxon>
        <taxon>Liliopsida</taxon>
        <taxon>Poales</taxon>
        <taxon>Poaceae</taxon>
        <taxon>BOP clade</taxon>
        <taxon>Oryzoideae</taxon>
        <taxon>Oryzeae</taxon>
        <taxon>Zizaniinae</taxon>
        <taxon>Zizania</taxon>
    </lineage>
</organism>
<proteinExistence type="predicted"/>
<keyword evidence="4" id="KW-1185">Reference proteome</keyword>
<evidence type="ECO:0000256" key="2">
    <source>
        <dbReference type="SAM" id="SignalP"/>
    </source>
</evidence>
<dbReference type="AlphaFoldDB" id="A0A8J6BWN9"/>
<keyword evidence="2" id="KW-0732">Signal</keyword>
<protein>
    <submittedName>
        <fullName evidence="3">Uncharacterized protein</fullName>
    </submittedName>
</protein>
<evidence type="ECO:0000313" key="4">
    <source>
        <dbReference type="Proteomes" id="UP000729402"/>
    </source>
</evidence>
<reference evidence="3" key="1">
    <citation type="journal article" date="2021" name="bioRxiv">
        <title>Whole Genome Assembly and Annotation of Northern Wild Rice, Zizania palustris L., Supports a Whole Genome Duplication in the Zizania Genus.</title>
        <authorList>
            <person name="Haas M."/>
            <person name="Kono T."/>
            <person name="Macchietto M."/>
            <person name="Millas R."/>
            <person name="McGilp L."/>
            <person name="Shao M."/>
            <person name="Duquette J."/>
            <person name="Hirsch C.N."/>
            <person name="Kimball J."/>
        </authorList>
    </citation>
    <scope>NUCLEOTIDE SEQUENCE</scope>
    <source>
        <tissue evidence="3">Fresh leaf tissue</tissue>
    </source>
</reference>